<dbReference type="EMBL" id="KI660117">
    <property type="protein sequence ID" value="ETN78041.1"/>
    <property type="molecule type" value="Genomic_DNA"/>
</dbReference>
<organism evidence="1 2">
    <name type="scientific">Necator americanus</name>
    <name type="common">Human hookworm</name>
    <dbReference type="NCBI Taxonomy" id="51031"/>
    <lineage>
        <taxon>Eukaryota</taxon>
        <taxon>Metazoa</taxon>
        <taxon>Ecdysozoa</taxon>
        <taxon>Nematoda</taxon>
        <taxon>Chromadorea</taxon>
        <taxon>Rhabditida</taxon>
        <taxon>Rhabditina</taxon>
        <taxon>Rhabditomorpha</taxon>
        <taxon>Strongyloidea</taxon>
        <taxon>Ancylostomatidae</taxon>
        <taxon>Bunostominae</taxon>
        <taxon>Necator</taxon>
    </lineage>
</organism>
<keyword evidence="2" id="KW-1185">Reference proteome</keyword>
<evidence type="ECO:0000313" key="1">
    <source>
        <dbReference type="EMBL" id="ETN78041.1"/>
    </source>
</evidence>
<dbReference type="KEGG" id="nai:NECAME_03000"/>
<gene>
    <name evidence="1" type="ORF">NECAME_03000</name>
</gene>
<protein>
    <submittedName>
        <fullName evidence="1">Uncharacterized protein</fullName>
    </submittedName>
</protein>
<evidence type="ECO:0000313" key="2">
    <source>
        <dbReference type="Proteomes" id="UP000053676"/>
    </source>
</evidence>
<dbReference type="Proteomes" id="UP000053676">
    <property type="component" value="Unassembled WGS sequence"/>
</dbReference>
<sequence>MSGPSAAFSMDDKSTYAVKSFGEFLNTCPASLPVPLLSGSWHVTYVNRKWMQTILADLDEVELNIFSS</sequence>
<name>W2TA06_NECAM</name>
<reference evidence="2" key="1">
    <citation type="journal article" date="2014" name="Nat. Genet.">
        <title>Genome of the human hookworm Necator americanus.</title>
        <authorList>
            <person name="Tang Y.T."/>
            <person name="Gao X."/>
            <person name="Rosa B.A."/>
            <person name="Abubucker S."/>
            <person name="Hallsworth-Pepin K."/>
            <person name="Martin J."/>
            <person name="Tyagi R."/>
            <person name="Heizer E."/>
            <person name="Zhang X."/>
            <person name="Bhonagiri-Palsikar V."/>
            <person name="Minx P."/>
            <person name="Warren W.C."/>
            <person name="Wang Q."/>
            <person name="Zhan B."/>
            <person name="Hotez P.J."/>
            <person name="Sternberg P.W."/>
            <person name="Dougall A."/>
            <person name="Gaze S.T."/>
            <person name="Mulvenna J."/>
            <person name="Sotillo J."/>
            <person name="Ranganathan S."/>
            <person name="Rabelo E.M."/>
            <person name="Wilson R.K."/>
            <person name="Felgner P.L."/>
            <person name="Bethony J."/>
            <person name="Hawdon J.M."/>
            <person name="Gasser R.B."/>
            <person name="Loukas A."/>
            <person name="Mitreva M."/>
        </authorList>
    </citation>
    <scope>NUCLEOTIDE SEQUENCE [LARGE SCALE GENOMIC DNA]</scope>
</reference>
<accession>W2TA06</accession>
<proteinExistence type="predicted"/>
<dbReference type="AlphaFoldDB" id="W2TA06"/>